<dbReference type="EMBL" id="JADFTS010000003">
    <property type="protein sequence ID" value="KAF9615448.1"/>
    <property type="molecule type" value="Genomic_DNA"/>
</dbReference>
<evidence type="ECO:0000313" key="1">
    <source>
        <dbReference type="EMBL" id="KAF9615448.1"/>
    </source>
</evidence>
<gene>
    <name evidence="1" type="ORF">IFM89_023554</name>
</gene>
<organism evidence="1 2">
    <name type="scientific">Coptis chinensis</name>
    <dbReference type="NCBI Taxonomy" id="261450"/>
    <lineage>
        <taxon>Eukaryota</taxon>
        <taxon>Viridiplantae</taxon>
        <taxon>Streptophyta</taxon>
        <taxon>Embryophyta</taxon>
        <taxon>Tracheophyta</taxon>
        <taxon>Spermatophyta</taxon>
        <taxon>Magnoliopsida</taxon>
        <taxon>Ranunculales</taxon>
        <taxon>Ranunculaceae</taxon>
        <taxon>Coptidoideae</taxon>
        <taxon>Coptis</taxon>
    </lineage>
</organism>
<reference evidence="1 2" key="1">
    <citation type="submission" date="2020-10" db="EMBL/GenBank/DDBJ databases">
        <title>The Coptis chinensis genome and diversification of protoberbering-type alkaloids.</title>
        <authorList>
            <person name="Wang B."/>
            <person name="Shu S."/>
            <person name="Song C."/>
            <person name="Liu Y."/>
        </authorList>
    </citation>
    <scope>NUCLEOTIDE SEQUENCE [LARGE SCALE GENOMIC DNA]</scope>
    <source>
        <strain evidence="1">HL-2020</strain>
        <tissue evidence="1">Leaf</tissue>
    </source>
</reference>
<keyword evidence="2" id="KW-1185">Reference proteome</keyword>
<sequence length="209" mass="24052">MESSLQLKPSTVGKKDSKVWWAKFVWLVFILPQNGALAWKLIYSALPGFKVLSLQKEEYTTEHLLCHSEYTTNKVGAPQDQVQRTHRFILTPRVRVARLEEWREALIQNKFDRLEEATSRFMEAMVELLQPKPRSVGGASIGQRKTLVVVDDNKEKEGIYEVIVSCLERDNKRNQQQAQSGGSIDPFLTNFEKAFACSQKTLQRILHVF</sequence>
<dbReference type="OrthoDB" id="419752at2759"/>
<evidence type="ECO:0000313" key="2">
    <source>
        <dbReference type="Proteomes" id="UP000631114"/>
    </source>
</evidence>
<accession>A0A835IGT2</accession>
<dbReference type="AlphaFoldDB" id="A0A835IGT2"/>
<comment type="caution">
    <text evidence="1">The sequence shown here is derived from an EMBL/GenBank/DDBJ whole genome shotgun (WGS) entry which is preliminary data.</text>
</comment>
<name>A0A835IGT2_9MAGN</name>
<protein>
    <submittedName>
        <fullName evidence="1">Uncharacterized protein</fullName>
    </submittedName>
</protein>
<dbReference type="Proteomes" id="UP000631114">
    <property type="component" value="Unassembled WGS sequence"/>
</dbReference>
<proteinExistence type="predicted"/>